<reference evidence="1" key="1">
    <citation type="submission" date="2018-06" db="EMBL/GenBank/DDBJ databases">
        <authorList>
            <person name="Zhirakovskaya E."/>
        </authorList>
    </citation>
    <scope>NUCLEOTIDE SEQUENCE</scope>
</reference>
<sequence>MRRVKQKVEDERAIHGLLAQAEVGRLATSGPDGPMIKPLNFIHIDNAIYFHSAMEGEKIDHIKVNPKVCFEVEGEMQYIPATEKPCKASYKYESIIISGSATIVDDQTTRIDVLNGLMKKYQPEGEYDKVTPRMAQTTAVIEIAIETMTMKSSPAQDN</sequence>
<accession>A0A3B1BNS7</accession>
<gene>
    <name evidence="1" type="ORF">MNBD_NITROSPINAE01-648</name>
</gene>
<evidence type="ECO:0008006" key="2">
    <source>
        <dbReference type="Google" id="ProtNLM"/>
    </source>
</evidence>
<dbReference type="PANTHER" id="PTHR34071">
    <property type="entry name" value="5-NITROIMIDAZOLE ANTIBIOTICS RESISTANCE PROTEIN, NIMA-FAMILY-RELATED PROTEIN-RELATED"/>
    <property type="match status" value="1"/>
</dbReference>
<dbReference type="Gene3D" id="2.30.110.10">
    <property type="entry name" value="Electron Transport, Fmn-binding Protein, Chain A"/>
    <property type="match status" value="1"/>
</dbReference>
<dbReference type="SUPFAM" id="SSF50475">
    <property type="entry name" value="FMN-binding split barrel"/>
    <property type="match status" value="1"/>
</dbReference>
<name>A0A3B1BNS7_9ZZZZ</name>
<dbReference type="InterPro" id="IPR024747">
    <property type="entry name" value="Pyridox_Oxase-rel"/>
</dbReference>
<dbReference type="AlphaFoldDB" id="A0A3B1BNS7"/>
<proteinExistence type="predicted"/>
<dbReference type="PANTHER" id="PTHR34071:SF2">
    <property type="entry name" value="FLAVIN-NUCLEOTIDE-BINDING PROTEIN"/>
    <property type="match status" value="1"/>
</dbReference>
<dbReference type="EMBL" id="UOGC01000100">
    <property type="protein sequence ID" value="VAX19996.1"/>
    <property type="molecule type" value="Genomic_DNA"/>
</dbReference>
<dbReference type="Pfam" id="PF12900">
    <property type="entry name" value="Pyridox_ox_2"/>
    <property type="match status" value="1"/>
</dbReference>
<protein>
    <recommendedName>
        <fullName evidence="2">Pyridoxamine 5'-phosphate oxidase-related, FMN-binding</fullName>
    </recommendedName>
</protein>
<dbReference type="InterPro" id="IPR012349">
    <property type="entry name" value="Split_barrel_FMN-bd"/>
</dbReference>
<evidence type="ECO:0000313" key="1">
    <source>
        <dbReference type="EMBL" id="VAX19996.1"/>
    </source>
</evidence>
<organism evidence="1">
    <name type="scientific">hydrothermal vent metagenome</name>
    <dbReference type="NCBI Taxonomy" id="652676"/>
    <lineage>
        <taxon>unclassified sequences</taxon>
        <taxon>metagenomes</taxon>
        <taxon>ecological metagenomes</taxon>
    </lineage>
</organism>